<feature type="domain" description="Orn/DAP/Arg decarboxylase 2 N-terminal" evidence="9">
    <location>
        <begin position="27"/>
        <end position="90"/>
    </location>
</feature>
<dbReference type="EMBL" id="KV723014">
    <property type="protein sequence ID" value="OCH83545.1"/>
    <property type="molecule type" value="Genomic_DNA"/>
</dbReference>
<gene>
    <name evidence="10" type="ORF">OBBRIDRAFT_840446</name>
</gene>
<comment type="similarity">
    <text evidence="2">Belongs to the Orn/Lys/Arg decarboxylase class-II family.</text>
</comment>
<comment type="subunit">
    <text evidence="7">Homodimer. Only the dimer is catalytically active, as the active sites are constructed of residues from both monomers.</text>
</comment>
<dbReference type="PANTHER" id="PTHR11482">
    <property type="entry name" value="ARGININE/DIAMINOPIMELATE/ORNITHINE DECARBOXYLASE"/>
    <property type="match status" value="1"/>
</dbReference>
<proteinExistence type="inferred from homology"/>
<dbReference type="GO" id="GO:0033387">
    <property type="term" value="P:putrescine biosynthetic process from arginine, via ornithine"/>
    <property type="evidence" value="ECO:0007669"/>
    <property type="project" value="TreeGrafter"/>
</dbReference>
<comment type="cofactor">
    <cofactor evidence="1">
        <name>pyridoxal 5'-phosphate</name>
        <dbReference type="ChEBI" id="CHEBI:597326"/>
    </cofactor>
</comment>
<dbReference type="InterPro" id="IPR029066">
    <property type="entry name" value="PLP-binding_barrel"/>
</dbReference>
<dbReference type="Pfam" id="PF02784">
    <property type="entry name" value="Orn_Arg_deC_N"/>
    <property type="match status" value="1"/>
</dbReference>
<evidence type="ECO:0000313" key="11">
    <source>
        <dbReference type="Proteomes" id="UP000250043"/>
    </source>
</evidence>
<evidence type="ECO:0000256" key="7">
    <source>
        <dbReference type="ARBA" id="ARBA00046672"/>
    </source>
</evidence>
<sequence>MQLALDSERADVEETFFVADLSYAYGQHERWQKYLPGIEPFYAVKCNPDPYVLRLLAALGTGFDCASNGEISQVLRLGVDPSRIIYAHPSSEALPRHVSI</sequence>
<comment type="catalytic activity">
    <reaction evidence="8">
        <text>L-ornithine + H(+) = putrescine + CO2</text>
        <dbReference type="Rhea" id="RHEA:22964"/>
        <dbReference type="ChEBI" id="CHEBI:15378"/>
        <dbReference type="ChEBI" id="CHEBI:16526"/>
        <dbReference type="ChEBI" id="CHEBI:46911"/>
        <dbReference type="ChEBI" id="CHEBI:326268"/>
        <dbReference type="EC" id="4.1.1.17"/>
    </reaction>
</comment>
<dbReference type="InterPro" id="IPR002433">
    <property type="entry name" value="Orn_de-COase"/>
</dbReference>
<comment type="pathway">
    <text evidence="5">Amine and polyamine biosynthesis; putrescine biosynthesis via L-ornithine pathway; putrescine from L-ornithine: step 1/1.</text>
</comment>
<dbReference type="GO" id="GO:0005737">
    <property type="term" value="C:cytoplasm"/>
    <property type="evidence" value="ECO:0007669"/>
    <property type="project" value="TreeGrafter"/>
</dbReference>
<dbReference type="Gene3D" id="3.20.20.10">
    <property type="entry name" value="Alanine racemase"/>
    <property type="match status" value="1"/>
</dbReference>
<protein>
    <recommendedName>
        <fullName evidence="6">ornithine decarboxylase</fullName>
        <ecNumber evidence="6">4.1.1.17</ecNumber>
    </recommendedName>
</protein>
<dbReference type="EC" id="4.1.1.17" evidence="6"/>
<evidence type="ECO:0000256" key="5">
    <source>
        <dbReference type="ARBA" id="ARBA00034115"/>
    </source>
</evidence>
<evidence type="ECO:0000313" key="10">
    <source>
        <dbReference type="EMBL" id="OCH83545.1"/>
    </source>
</evidence>
<keyword evidence="11" id="KW-1185">Reference proteome</keyword>
<name>A0A8E2DDB5_9APHY</name>
<evidence type="ECO:0000256" key="1">
    <source>
        <dbReference type="ARBA" id="ARBA00001933"/>
    </source>
</evidence>
<evidence type="ECO:0000256" key="6">
    <source>
        <dbReference type="ARBA" id="ARBA00034138"/>
    </source>
</evidence>
<accession>A0A8E2DDB5</accession>
<evidence type="ECO:0000256" key="2">
    <source>
        <dbReference type="ARBA" id="ARBA00008872"/>
    </source>
</evidence>
<dbReference type="Proteomes" id="UP000250043">
    <property type="component" value="Unassembled WGS sequence"/>
</dbReference>
<evidence type="ECO:0000256" key="8">
    <source>
        <dbReference type="ARBA" id="ARBA00049127"/>
    </source>
</evidence>
<dbReference type="InterPro" id="IPR000183">
    <property type="entry name" value="Orn/DAP/Arg_de-COase"/>
</dbReference>
<evidence type="ECO:0000256" key="3">
    <source>
        <dbReference type="ARBA" id="ARBA00022898"/>
    </source>
</evidence>
<dbReference type="PRINTS" id="PR01182">
    <property type="entry name" value="ORNDCRBXLASE"/>
</dbReference>
<dbReference type="PRINTS" id="PR01179">
    <property type="entry name" value="ODADCRBXLASE"/>
</dbReference>
<dbReference type="InterPro" id="IPR009006">
    <property type="entry name" value="Ala_racemase/Decarboxylase_C"/>
</dbReference>
<keyword evidence="4" id="KW-0456">Lyase</keyword>
<dbReference type="SUPFAM" id="SSF51419">
    <property type="entry name" value="PLP-binding barrel"/>
    <property type="match status" value="1"/>
</dbReference>
<dbReference type="GO" id="GO:0004586">
    <property type="term" value="F:ornithine decarboxylase activity"/>
    <property type="evidence" value="ECO:0007669"/>
    <property type="project" value="UniProtKB-EC"/>
</dbReference>
<dbReference type="InterPro" id="IPR022653">
    <property type="entry name" value="De-COase2_pyr-phos_BS"/>
</dbReference>
<dbReference type="OrthoDB" id="5034579at2759"/>
<dbReference type="PROSITE" id="PS00878">
    <property type="entry name" value="ODR_DC_2_1"/>
    <property type="match status" value="1"/>
</dbReference>
<keyword evidence="3" id="KW-0663">Pyridoxal phosphate</keyword>
<organism evidence="10 11">
    <name type="scientific">Obba rivulosa</name>
    <dbReference type="NCBI Taxonomy" id="1052685"/>
    <lineage>
        <taxon>Eukaryota</taxon>
        <taxon>Fungi</taxon>
        <taxon>Dikarya</taxon>
        <taxon>Basidiomycota</taxon>
        <taxon>Agaricomycotina</taxon>
        <taxon>Agaricomycetes</taxon>
        <taxon>Polyporales</taxon>
        <taxon>Gelatoporiaceae</taxon>
        <taxon>Obba</taxon>
    </lineage>
</organism>
<dbReference type="AlphaFoldDB" id="A0A8E2DDB5"/>
<dbReference type="Gene3D" id="2.40.37.10">
    <property type="entry name" value="Lyase, Ornithine Decarboxylase, Chain A, domain 1"/>
    <property type="match status" value="1"/>
</dbReference>
<dbReference type="PANTHER" id="PTHR11482:SF6">
    <property type="entry name" value="ORNITHINE DECARBOXYLASE 1-RELATED"/>
    <property type="match status" value="1"/>
</dbReference>
<evidence type="ECO:0000256" key="4">
    <source>
        <dbReference type="ARBA" id="ARBA00023239"/>
    </source>
</evidence>
<reference evidence="10 11" key="1">
    <citation type="submission" date="2016-07" db="EMBL/GenBank/DDBJ databases">
        <title>Draft genome of the white-rot fungus Obba rivulosa 3A-2.</title>
        <authorList>
            <consortium name="DOE Joint Genome Institute"/>
            <person name="Miettinen O."/>
            <person name="Riley R."/>
            <person name="Acob R."/>
            <person name="Barry K."/>
            <person name="Cullen D."/>
            <person name="De Vries R."/>
            <person name="Hainaut M."/>
            <person name="Hatakka A."/>
            <person name="Henrissat B."/>
            <person name="Hilden K."/>
            <person name="Kuo R."/>
            <person name="Labutti K."/>
            <person name="Lipzen A."/>
            <person name="Makela M.R."/>
            <person name="Sandor L."/>
            <person name="Spatafora J.W."/>
            <person name="Grigoriev I.V."/>
            <person name="Hibbett D.S."/>
        </authorList>
    </citation>
    <scope>NUCLEOTIDE SEQUENCE [LARGE SCALE GENOMIC DNA]</scope>
    <source>
        <strain evidence="10 11">3A-2</strain>
    </source>
</reference>
<dbReference type="InterPro" id="IPR022644">
    <property type="entry name" value="De-COase2_N"/>
</dbReference>
<evidence type="ECO:0000259" key="9">
    <source>
        <dbReference type="Pfam" id="PF02784"/>
    </source>
</evidence>